<dbReference type="InterPro" id="IPR050810">
    <property type="entry name" value="Bact_Secretion_Sys_Channel"/>
</dbReference>
<dbReference type="InterPro" id="IPR001775">
    <property type="entry name" value="GspD/PilQ"/>
</dbReference>
<dbReference type="AlphaFoldDB" id="A0AA51R120"/>
<evidence type="ECO:0000256" key="1">
    <source>
        <dbReference type="ARBA" id="ARBA00004370"/>
    </source>
</evidence>
<dbReference type="Proteomes" id="UP001229862">
    <property type="component" value="Chromosome"/>
</dbReference>
<evidence type="ECO:0000256" key="3">
    <source>
        <dbReference type="ARBA" id="ARBA00023136"/>
    </source>
</evidence>
<evidence type="ECO:0000256" key="5">
    <source>
        <dbReference type="SAM" id="MobiDB-lite"/>
    </source>
</evidence>
<feature type="region of interest" description="Disordered" evidence="5">
    <location>
        <begin position="37"/>
        <end position="63"/>
    </location>
</feature>
<dbReference type="PANTHER" id="PTHR30332">
    <property type="entry name" value="PROBABLE GENERAL SECRETION PATHWAY PROTEIN D"/>
    <property type="match status" value="1"/>
</dbReference>
<dbReference type="GO" id="GO:0016020">
    <property type="term" value="C:membrane"/>
    <property type="evidence" value="ECO:0007669"/>
    <property type="project" value="UniProtKB-SubCell"/>
</dbReference>
<dbReference type="InterPro" id="IPR004846">
    <property type="entry name" value="T2SS/T3SS_dom"/>
</dbReference>
<dbReference type="Pfam" id="PF00263">
    <property type="entry name" value="Secretin"/>
    <property type="match status" value="1"/>
</dbReference>
<dbReference type="PRINTS" id="PR00811">
    <property type="entry name" value="BCTERIALGSPD"/>
</dbReference>
<evidence type="ECO:0000256" key="2">
    <source>
        <dbReference type="ARBA" id="ARBA00022729"/>
    </source>
</evidence>
<evidence type="ECO:0000313" key="8">
    <source>
        <dbReference type="EMBL" id="WML86259.1"/>
    </source>
</evidence>
<protein>
    <recommendedName>
        <fullName evidence="6">Type II/III secretion system secretin-like domain-containing protein</fullName>
    </recommendedName>
</protein>
<dbReference type="RefSeq" id="WP_308135168.1">
    <property type="nucleotide sequence ID" value="NZ_CP133217.1"/>
</dbReference>
<dbReference type="EMBL" id="JAVFKN010000015">
    <property type="protein sequence ID" value="MDQ5769276.1"/>
    <property type="molecule type" value="Genomic_DNA"/>
</dbReference>
<dbReference type="Proteomes" id="UP001223336">
    <property type="component" value="Unassembled WGS sequence"/>
</dbReference>
<evidence type="ECO:0000256" key="4">
    <source>
        <dbReference type="RuleBase" id="RU004003"/>
    </source>
</evidence>
<comment type="similarity">
    <text evidence="4">Belongs to the bacterial secretin family.</text>
</comment>
<proteinExistence type="inferred from homology"/>
<organism evidence="8">
    <name type="scientific">Thiothrix subterranea</name>
    <dbReference type="NCBI Taxonomy" id="2735563"/>
    <lineage>
        <taxon>Bacteria</taxon>
        <taxon>Pseudomonadati</taxon>
        <taxon>Pseudomonadota</taxon>
        <taxon>Gammaproteobacteria</taxon>
        <taxon>Thiotrichales</taxon>
        <taxon>Thiotrichaceae</taxon>
        <taxon>Thiothrix</taxon>
    </lineage>
</organism>
<feature type="domain" description="Type II/III secretion system secretin-like" evidence="6">
    <location>
        <begin position="321"/>
        <end position="480"/>
    </location>
</feature>
<keyword evidence="2" id="KW-0732">Signal</keyword>
<dbReference type="InterPro" id="IPR038591">
    <property type="entry name" value="NolW-like_sf"/>
</dbReference>
<gene>
    <name evidence="7" type="ORF">RCC75_12100</name>
    <name evidence="8" type="ORF">RCG00_18445</name>
</gene>
<dbReference type="Gene3D" id="3.30.1370.120">
    <property type="match status" value="1"/>
</dbReference>
<dbReference type="GO" id="GO:0015627">
    <property type="term" value="C:type II protein secretion system complex"/>
    <property type="evidence" value="ECO:0007669"/>
    <property type="project" value="TreeGrafter"/>
</dbReference>
<dbReference type="EMBL" id="CP133217">
    <property type="protein sequence ID" value="WML86259.1"/>
    <property type="molecule type" value="Genomic_DNA"/>
</dbReference>
<evidence type="ECO:0000313" key="7">
    <source>
        <dbReference type="EMBL" id="MDQ5769276.1"/>
    </source>
</evidence>
<accession>A0AA51R120</accession>
<dbReference type="GO" id="GO:0009306">
    <property type="term" value="P:protein secretion"/>
    <property type="evidence" value="ECO:0007669"/>
    <property type="project" value="InterPro"/>
</dbReference>
<comment type="subcellular location">
    <subcellularLocation>
        <location evidence="1">Membrane</location>
    </subcellularLocation>
</comment>
<sequence>MRTRIIIILQTWLLLSGLMPLHAQEFVRSERLELPDISLPAPPPSQTQTSVPVAPSPVPSSTPTDYDYNNAAKQQFNRVFDSVYEALDEQNIPASQQAFASTRHLTDGHVVSIEFIEANIREAFHELGNQTRIPFILEDAVQGFVTLKQEKAPMKKVMEMMLAAGGYRYKEMDGYILIGAAESANPVFDDNKQTEVVTPAFLKPSEILALLSEKYAKLVKANDDNSTLAITADPVVLQRIVADIRQIDQQPEQIMLEVLVVDISKTAKSRMGIDWWSSNSGILASPVNRKAIGFEGTEGSFNLLSPLNMLSLRIESLVDIGEAKIWAAPKVLTSNGKKANISVKSIETFPIVSGPQQYLQVETKNFESGVSMMITPKVASDGAINLVIENAQVATIEMAGEAQTTGERLPVLTSRAISTNVTMQNNETLVIGGLLDVRTSEDDKSIPGLGTGVMNHIFGTEQAKRETRDLLIFISPRVIKDKNLKLE</sequence>
<evidence type="ECO:0000313" key="9">
    <source>
        <dbReference type="Proteomes" id="UP001223336"/>
    </source>
</evidence>
<dbReference type="PANTHER" id="PTHR30332:SF24">
    <property type="entry name" value="SECRETIN GSPD-RELATED"/>
    <property type="match status" value="1"/>
</dbReference>
<reference evidence="8 9" key="1">
    <citation type="submission" date="2023-08" db="EMBL/GenBank/DDBJ databases">
        <title>New molecular markers tilS and rpoB for phylogenetic and monitoring studies of the genus Thiothrix biodiversity.</title>
        <authorList>
            <person name="Ravin N.V."/>
            <person name="Smolyakov D."/>
            <person name="Markov N.D."/>
            <person name="Beletsky A.V."/>
            <person name="Mardanov A.V."/>
            <person name="Rudenko T.S."/>
            <person name="Grabovich M.Y."/>
        </authorList>
    </citation>
    <scope>NUCLEOTIDE SEQUENCE</scope>
    <source>
        <strain evidence="8">DNT52</strain>
        <strain evidence="7 9">H33</strain>
    </source>
</reference>
<name>A0AA51R120_9GAMM</name>
<keyword evidence="3" id="KW-0472">Membrane</keyword>
<evidence type="ECO:0000259" key="6">
    <source>
        <dbReference type="Pfam" id="PF00263"/>
    </source>
</evidence>
<keyword evidence="9" id="KW-1185">Reference proteome</keyword>